<dbReference type="Gene3D" id="3.30.870.10">
    <property type="entry name" value="Endonuclease Chain A"/>
    <property type="match status" value="2"/>
</dbReference>
<dbReference type="STRING" id="596327.PORUE0001_0331"/>
<evidence type="ECO:0000256" key="2">
    <source>
        <dbReference type="ARBA" id="ARBA00022475"/>
    </source>
</evidence>
<evidence type="ECO:0000256" key="5">
    <source>
        <dbReference type="ARBA" id="ARBA00023136"/>
    </source>
</evidence>
<dbReference type="GO" id="GO:0032049">
    <property type="term" value="P:cardiolipin biosynthetic process"/>
    <property type="evidence" value="ECO:0007669"/>
    <property type="project" value="UniProtKB-UniRule"/>
</dbReference>
<evidence type="ECO:0000256" key="4">
    <source>
        <dbReference type="ARBA" id="ARBA00022989"/>
    </source>
</evidence>
<dbReference type="EC" id="2.7.8.-" evidence="6"/>
<dbReference type="EMBL" id="ACLR01000182">
    <property type="protein sequence ID" value="EEK16394.1"/>
    <property type="molecule type" value="Genomic_DNA"/>
</dbReference>
<dbReference type="InterPro" id="IPR022924">
    <property type="entry name" value="Cardiolipin_synthase"/>
</dbReference>
<dbReference type="CDD" id="cd09110">
    <property type="entry name" value="PLDc_CLS_1"/>
    <property type="match status" value="1"/>
</dbReference>
<dbReference type="GO" id="GO:0008808">
    <property type="term" value="F:cardiolipin synthase activity"/>
    <property type="evidence" value="ECO:0007669"/>
    <property type="project" value="UniProtKB-UniRule"/>
</dbReference>
<accession>C2MD11</accession>
<dbReference type="GO" id="GO:0005886">
    <property type="term" value="C:plasma membrane"/>
    <property type="evidence" value="ECO:0007669"/>
    <property type="project" value="UniProtKB-SubCell"/>
</dbReference>
<dbReference type="Pfam" id="PF13091">
    <property type="entry name" value="PLDc_2"/>
    <property type="match status" value="1"/>
</dbReference>
<keyword evidence="3 7" id="KW-0812">Transmembrane</keyword>
<feature type="domain" description="Cardiolipin synthase N-terminal" evidence="9">
    <location>
        <begin position="14"/>
        <end position="52"/>
    </location>
</feature>
<reference evidence="10 11" key="1">
    <citation type="submission" date="2009-04" db="EMBL/GenBank/DDBJ databases">
        <authorList>
            <person name="Sebastian Y."/>
            <person name="Madupu R."/>
            <person name="Durkin A.S."/>
            <person name="Torralba M."/>
            <person name="Methe B."/>
            <person name="Sutton G.G."/>
            <person name="Strausberg R.L."/>
            <person name="Nelson K.E."/>
        </authorList>
    </citation>
    <scope>NUCLEOTIDE SEQUENCE [LARGE SCALE GENOMIC DNA]</scope>
    <source>
        <strain evidence="10 11">60-3</strain>
    </source>
</reference>
<evidence type="ECO:0000256" key="1">
    <source>
        <dbReference type="ARBA" id="ARBA00004651"/>
    </source>
</evidence>
<evidence type="ECO:0000259" key="9">
    <source>
        <dbReference type="Pfam" id="PF13396"/>
    </source>
</evidence>
<evidence type="ECO:0000256" key="7">
    <source>
        <dbReference type="SAM" id="Phobius"/>
    </source>
</evidence>
<gene>
    <name evidence="10" type="ORF">PORUE0001_0331</name>
</gene>
<dbReference type="AlphaFoldDB" id="C2MD11"/>
<sequence length="468" mass="53365">MPLLLFVLYLLSVIGGIVIVLGEERSAVSSIPWILVVIFLPVVGLLLYIIFGYSLRRKQLIDVEVRKALSDAATETQSLPSTDVAEDADHTLQSLSSLIESVSDTPLTTAYELTHYDDSRAWLLACREAISRAERYIYIELYRIEDGPWLDVLLDLLAERIQEGVSLYWLYDDVGSRNLSRRYRKRMAQLGGQVAAFLPVRFRLLTSRVNYRNHRNLVVVDGAVGFTGGNILLSELSHLREGLFPLATTHLRISGPAVRQLEYSFALDWYVVTQQLLSLRQFPAMRTTSTPVQLQIFPTHPTDDFPSLEMIFTHAFLQARRSLYIETPVLIPTSSIQRALISTALSGVQVRVILPRRGRSRLAPKASHAFFTDLLRAGVEIYYYDGLREATYAVVDGESVLTGTPYLDFRSFEYNFDLTTIVYSSEVARQFVDSFEEARSLCHRVSWRRNRLWRRIVYGVMRLLTPLL</sequence>
<dbReference type="OrthoDB" id="9762009at2"/>
<feature type="domain" description="Phospholipase D-like" evidence="8">
    <location>
        <begin position="315"/>
        <end position="437"/>
    </location>
</feature>
<dbReference type="InterPro" id="IPR025202">
    <property type="entry name" value="PLD-like_dom"/>
</dbReference>
<dbReference type="PANTHER" id="PTHR21248:SF22">
    <property type="entry name" value="PHOSPHOLIPASE D"/>
    <property type="match status" value="1"/>
</dbReference>
<proteinExistence type="predicted"/>
<comment type="caution">
    <text evidence="10">The sequence shown here is derived from an EMBL/GenBank/DDBJ whole genome shotgun (WGS) entry which is preliminary data.</text>
</comment>
<dbReference type="SUPFAM" id="SSF56024">
    <property type="entry name" value="Phospholipase D/nuclease"/>
    <property type="match status" value="2"/>
</dbReference>
<organism evidence="10 11">
    <name type="scientific">Porphyromonas uenonis 60-3</name>
    <dbReference type="NCBI Taxonomy" id="596327"/>
    <lineage>
        <taxon>Bacteria</taxon>
        <taxon>Pseudomonadati</taxon>
        <taxon>Bacteroidota</taxon>
        <taxon>Bacteroidia</taxon>
        <taxon>Bacteroidales</taxon>
        <taxon>Porphyromonadaceae</taxon>
        <taxon>Porphyromonas</taxon>
    </lineage>
</organism>
<comment type="subcellular location">
    <subcellularLocation>
        <location evidence="1">Cell membrane</location>
        <topology evidence="1">Multi-pass membrane protein</topology>
    </subcellularLocation>
</comment>
<feature type="transmembrane region" description="Helical" evidence="7">
    <location>
        <begin position="32"/>
        <end position="51"/>
    </location>
</feature>
<keyword evidence="5 7" id="KW-0472">Membrane</keyword>
<keyword evidence="11" id="KW-1185">Reference proteome</keyword>
<evidence type="ECO:0000259" key="8">
    <source>
        <dbReference type="Pfam" id="PF13091"/>
    </source>
</evidence>
<evidence type="ECO:0000256" key="3">
    <source>
        <dbReference type="ARBA" id="ARBA00022692"/>
    </source>
</evidence>
<dbReference type="CDD" id="cd09112">
    <property type="entry name" value="PLDc_CLS_2"/>
    <property type="match status" value="1"/>
</dbReference>
<keyword evidence="2" id="KW-1003">Cell membrane</keyword>
<dbReference type="RefSeq" id="WP_007365835.1">
    <property type="nucleotide sequence ID" value="NZ_ACLR01000182.1"/>
</dbReference>
<keyword evidence="10" id="KW-0808">Transferase</keyword>
<dbReference type="PANTHER" id="PTHR21248">
    <property type="entry name" value="CARDIOLIPIN SYNTHASE"/>
    <property type="match status" value="1"/>
</dbReference>
<protein>
    <recommendedName>
        <fullName evidence="6">Cardiolipin synthase</fullName>
        <ecNumber evidence="6">2.7.8.-</ecNumber>
    </recommendedName>
</protein>
<keyword evidence="4 7" id="KW-1133">Transmembrane helix</keyword>
<dbReference type="InterPro" id="IPR027379">
    <property type="entry name" value="CLS_N"/>
</dbReference>
<dbReference type="eggNOG" id="COG1502">
    <property type="taxonomic scope" value="Bacteria"/>
</dbReference>
<dbReference type="Pfam" id="PF13396">
    <property type="entry name" value="PLDc_N"/>
    <property type="match status" value="1"/>
</dbReference>
<name>C2MD11_9PORP</name>
<dbReference type="Proteomes" id="UP000003303">
    <property type="component" value="Unassembled WGS sequence"/>
</dbReference>
<evidence type="ECO:0000313" key="10">
    <source>
        <dbReference type="EMBL" id="EEK16394.1"/>
    </source>
</evidence>
<evidence type="ECO:0000256" key="6">
    <source>
        <dbReference type="NCBIfam" id="TIGR04265"/>
    </source>
</evidence>
<evidence type="ECO:0000313" key="11">
    <source>
        <dbReference type="Proteomes" id="UP000003303"/>
    </source>
</evidence>
<dbReference type="NCBIfam" id="TIGR04265">
    <property type="entry name" value="bac_cardiolipin"/>
    <property type="match status" value="1"/>
</dbReference>